<reference evidence="2 3" key="1">
    <citation type="submission" date="2023-12" db="EMBL/GenBank/DDBJ databases">
        <title>the genome sequence of Hyalangium sp. s54d21.</title>
        <authorList>
            <person name="Zhang X."/>
        </authorList>
    </citation>
    <scope>NUCLEOTIDE SEQUENCE [LARGE SCALE GENOMIC DNA]</scope>
    <source>
        <strain evidence="3">s54d21</strain>
    </source>
</reference>
<sequence>MLPRSLPRLCLFVVTATLCLGHGDDGGCGGGGEEEHHHEGSSGATCPSAGAPTAQDFGSAFMERYCLSCHSASLTGRARRDAPEGMNFDTLEEVRRQAAAIDSHAAAGPNGVHSAMPPVSTPQPTRQERERLGQWLACGAP</sequence>
<organism evidence="2 3">
    <name type="scientific">Hyalangium rubrum</name>
    <dbReference type="NCBI Taxonomy" id="3103134"/>
    <lineage>
        <taxon>Bacteria</taxon>
        <taxon>Pseudomonadati</taxon>
        <taxon>Myxococcota</taxon>
        <taxon>Myxococcia</taxon>
        <taxon>Myxococcales</taxon>
        <taxon>Cystobacterineae</taxon>
        <taxon>Archangiaceae</taxon>
        <taxon>Hyalangium</taxon>
    </lineage>
</organism>
<evidence type="ECO:0000313" key="3">
    <source>
        <dbReference type="Proteomes" id="UP001291309"/>
    </source>
</evidence>
<proteinExistence type="predicted"/>
<accession>A0ABU5H3Z7</accession>
<dbReference type="SUPFAM" id="SSF46626">
    <property type="entry name" value="Cytochrome c"/>
    <property type="match status" value="1"/>
</dbReference>
<evidence type="ECO:0000256" key="1">
    <source>
        <dbReference type="SAM" id="MobiDB-lite"/>
    </source>
</evidence>
<evidence type="ECO:0008006" key="4">
    <source>
        <dbReference type="Google" id="ProtNLM"/>
    </source>
</evidence>
<evidence type="ECO:0000313" key="2">
    <source>
        <dbReference type="EMBL" id="MDY7227533.1"/>
    </source>
</evidence>
<feature type="region of interest" description="Disordered" evidence="1">
    <location>
        <begin position="30"/>
        <end position="53"/>
    </location>
</feature>
<feature type="region of interest" description="Disordered" evidence="1">
    <location>
        <begin position="103"/>
        <end position="141"/>
    </location>
</feature>
<dbReference type="InterPro" id="IPR036909">
    <property type="entry name" value="Cyt_c-like_dom_sf"/>
</dbReference>
<protein>
    <recommendedName>
        <fullName evidence="4">Cytochrome c domain-containing protein</fullName>
    </recommendedName>
</protein>
<comment type="caution">
    <text evidence="2">The sequence shown here is derived from an EMBL/GenBank/DDBJ whole genome shotgun (WGS) entry which is preliminary data.</text>
</comment>
<name>A0ABU5H3Z7_9BACT</name>
<dbReference type="RefSeq" id="WP_321546254.1">
    <property type="nucleotide sequence ID" value="NZ_JAXIVS010000004.1"/>
</dbReference>
<dbReference type="Proteomes" id="UP001291309">
    <property type="component" value="Unassembled WGS sequence"/>
</dbReference>
<dbReference type="EMBL" id="JAXIVS010000004">
    <property type="protein sequence ID" value="MDY7227533.1"/>
    <property type="molecule type" value="Genomic_DNA"/>
</dbReference>
<keyword evidence="3" id="KW-1185">Reference proteome</keyword>
<gene>
    <name evidence="2" type="ORF">SYV04_14065</name>
</gene>